<dbReference type="PANTHER" id="PTHR30579:SF2">
    <property type="entry name" value="HTH-TYPE TRANSCRIPTIONAL REGULATOR ARGP"/>
    <property type="match status" value="1"/>
</dbReference>
<protein>
    <submittedName>
        <fullName evidence="6">LysR family transcriptional regulator</fullName>
    </submittedName>
</protein>
<reference evidence="7" key="1">
    <citation type="submission" date="2014-06" db="EMBL/GenBank/DDBJ databases">
        <authorList>
            <person name="Winans N.J."/>
            <person name="Newell P.D."/>
            <person name="Douglas A.E."/>
        </authorList>
    </citation>
    <scope>NUCLEOTIDE SEQUENCE [LARGE SCALE GENOMIC DNA]</scope>
</reference>
<keyword evidence="3" id="KW-0238">DNA-binding</keyword>
<dbReference type="InterPro" id="IPR017685">
    <property type="entry name" value="ArgP"/>
</dbReference>
<dbReference type="InterPro" id="IPR050176">
    <property type="entry name" value="LTTR"/>
</dbReference>
<sequence>MLDYAALNAVSAVVREGSFEGAAHALGLTPSAISQRVRGYEERLGALLIVRGQPCQPTALGKALCAHIDKVRLLEAEIPELCGQEALAISRSPPLKIAVNADSLATWFPKAIADFAKETHVFLDLLVEDEAHTADRLRSGDVMAAVTADATPVPGCHTTHLGVLRYVACASPDFIQRHFSNGFTRAAFATAPCMCFEKRDKLQTRWLQDVHHMPLPLHVHYIPSPQGFMDFALAGLGWGLQPLPLAQDHLATGNLVELQPQHAIDVALYWIIPRLKSELLGKLTQHLKKLHCPDFTSD</sequence>
<dbReference type="Gene3D" id="1.10.10.10">
    <property type="entry name" value="Winged helix-like DNA-binding domain superfamily/Winged helix DNA-binding domain"/>
    <property type="match status" value="1"/>
</dbReference>
<organism evidence="6 7">
    <name type="scientific">Acetobacter okinawensis</name>
    <dbReference type="NCBI Taxonomy" id="1076594"/>
    <lineage>
        <taxon>Bacteria</taxon>
        <taxon>Pseudomonadati</taxon>
        <taxon>Pseudomonadota</taxon>
        <taxon>Alphaproteobacteria</taxon>
        <taxon>Acetobacterales</taxon>
        <taxon>Acetobacteraceae</taxon>
        <taxon>Acetobacter</taxon>
    </lineage>
</organism>
<name>A0A252BV59_9PROT</name>
<dbReference type="InterPro" id="IPR000847">
    <property type="entry name" value="LysR_HTH_N"/>
</dbReference>
<dbReference type="Pfam" id="PF03466">
    <property type="entry name" value="LysR_substrate"/>
    <property type="match status" value="1"/>
</dbReference>
<keyword evidence="2" id="KW-0805">Transcription regulation</keyword>
<dbReference type="RefSeq" id="WP_086639074.1">
    <property type="nucleotide sequence ID" value="NZ_JOPJ01000010.1"/>
</dbReference>
<dbReference type="InterPro" id="IPR036388">
    <property type="entry name" value="WH-like_DNA-bd_sf"/>
</dbReference>
<dbReference type="GO" id="GO:0003700">
    <property type="term" value="F:DNA-binding transcription factor activity"/>
    <property type="evidence" value="ECO:0007669"/>
    <property type="project" value="InterPro"/>
</dbReference>
<dbReference type="NCBIfam" id="NF009888">
    <property type="entry name" value="PRK13348.1"/>
    <property type="match status" value="1"/>
</dbReference>
<dbReference type="InterPro" id="IPR005119">
    <property type="entry name" value="LysR_subst-bd"/>
</dbReference>
<proteinExistence type="inferred from homology"/>
<dbReference type="PANTHER" id="PTHR30579">
    <property type="entry name" value="TRANSCRIPTIONAL REGULATOR"/>
    <property type="match status" value="1"/>
</dbReference>
<dbReference type="AlphaFoldDB" id="A0A252BV59"/>
<evidence type="ECO:0000313" key="7">
    <source>
        <dbReference type="Proteomes" id="UP000194931"/>
    </source>
</evidence>
<evidence type="ECO:0000313" key="6">
    <source>
        <dbReference type="EMBL" id="OUJ12691.1"/>
    </source>
</evidence>
<gene>
    <name evidence="6" type="ORF">HK26_00800</name>
</gene>
<dbReference type="PROSITE" id="PS50931">
    <property type="entry name" value="HTH_LYSR"/>
    <property type="match status" value="1"/>
</dbReference>
<evidence type="ECO:0000256" key="1">
    <source>
        <dbReference type="ARBA" id="ARBA00009437"/>
    </source>
</evidence>
<dbReference type="Pfam" id="PF00126">
    <property type="entry name" value="HTH_1"/>
    <property type="match status" value="1"/>
</dbReference>
<comment type="caution">
    <text evidence="6">The sequence shown here is derived from an EMBL/GenBank/DDBJ whole genome shotgun (WGS) entry which is preliminary data.</text>
</comment>
<dbReference type="OrthoDB" id="3252676at2"/>
<accession>A0A252BV59</accession>
<dbReference type="STRING" id="1236501.GCA_000613865_02931"/>
<evidence type="ECO:0000256" key="4">
    <source>
        <dbReference type="ARBA" id="ARBA00023163"/>
    </source>
</evidence>
<evidence type="ECO:0000256" key="3">
    <source>
        <dbReference type="ARBA" id="ARBA00023125"/>
    </source>
</evidence>
<evidence type="ECO:0000256" key="2">
    <source>
        <dbReference type="ARBA" id="ARBA00023015"/>
    </source>
</evidence>
<comment type="similarity">
    <text evidence="1">Belongs to the LysR transcriptional regulatory family.</text>
</comment>
<dbReference type="InterPro" id="IPR036390">
    <property type="entry name" value="WH_DNA-bd_sf"/>
</dbReference>
<dbReference type="NCBIfam" id="NF002964">
    <property type="entry name" value="PRK03635.1"/>
    <property type="match status" value="1"/>
</dbReference>
<keyword evidence="7" id="KW-1185">Reference proteome</keyword>
<dbReference type="Proteomes" id="UP000194931">
    <property type="component" value="Unassembled WGS sequence"/>
</dbReference>
<dbReference type="SUPFAM" id="SSF46785">
    <property type="entry name" value="Winged helix' DNA-binding domain"/>
    <property type="match status" value="1"/>
</dbReference>
<feature type="domain" description="HTH lysR-type" evidence="5">
    <location>
        <begin position="2"/>
        <end position="58"/>
    </location>
</feature>
<evidence type="ECO:0000259" key="5">
    <source>
        <dbReference type="PROSITE" id="PS50931"/>
    </source>
</evidence>
<dbReference type="GO" id="GO:0003677">
    <property type="term" value="F:DNA binding"/>
    <property type="evidence" value="ECO:0007669"/>
    <property type="project" value="UniProtKB-KW"/>
</dbReference>
<dbReference type="EMBL" id="JOPJ01000010">
    <property type="protein sequence ID" value="OUJ12691.1"/>
    <property type="molecule type" value="Genomic_DNA"/>
</dbReference>
<dbReference type="Gene3D" id="3.40.190.290">
    <property type="match status" value="1"/>
</dbReference>
<dbReference type="NCBIfam" id="TIGR03298">
    <property type="entry name" value="argP"/>
    <property type="match status" value="1"/>
</dbReference>
<dbReference type="SUPFAM" id="SSF53850">
    <property type="entry name" value="Periplasmic binding protein-like II"/>
    <property type="match status" value="1"/>
</dbReference>
<keyword evidence="4" id="KW-0804">Transcription</keyword>